<dbReference type="EMBL" id="MU150311">
    <property type="protein sequence ID" value="KAF9459732.1"/>
    <property type="molecule type" value="Genomic_DNA"/>
</dbReference>
<reference evidence="1" key="1">
    <citation type="submission" date="2020-11" db="EMBL/GenBank/DDBJ databases">
        <authorList>
            <consortium name="DOE Joint Genome Institute"/>
            <person name="Ahrendt S."/>
            <person name="Riley R."/>
            <person name="Andreopoulos W."/>
            <person name="Labutti K."/>
            <person name="Pangilinan J."/>
            <person name="Ruiz-Duenas F.J."/>
            <person name="Barrasa J.M."/>
            <person name="Sanchez-Garcia M."/>
            <person name="Camarero S."/>
            <person name="Miyauchi S."/>
            <person name="Serrano A."/>
            <person name="Linde D."/>
            <person name="Babiker R."/>
            <person name="Drula E."/>
            <person name="Ayuso-Fernandez I."/>
            <person name="Pacheco R."/>
            <person name="Padilla G."/>
            <person name="Ferreira P."/>
            <person name="Barriuso J."/>
            <person name="Kellner H."/>
            <person name="Castanera R."/>
            <person name="Alfaro M."/>
            <person name="Ramirez L."/>
            <person name="Pisabarro A.G."/>
            <person name="Kuo A."/>
            <person name="Tritt A."/>
            <person name="Lipzen A."/>
            <person name="He G."/>
            <person name="Yan M."/>
            <person name="Ng V."/>
            <person name="Cullen D."/>
            <person name="Martin F."/>
            <person name="Rosso M.-N."/>
            <person name="Henrissat B."/>
            <person name="Hibbett D."/>
            <person name="Martinez A.T."/>
            <person name="Grigoriev I.V."/>
        </authorList>
    </citation>
    <scope>NUCLEOTIDE SEQUENCE</scope>
    <source>
        <strain evidence="1">CBS 247.69</strain>
    </source>
</reference>
<protein>
    <submittedName>
        <fullName evidence="1">Uncharacterized protein</fullName>
    </submittedName>
</protein>
<dbReference type="Proteomes" id="UP000807353">
    <property type="component" value="Unassembled WGS sequence"/>
</dbReference>
<dbReference type="AlphaFoldDB" id="A0A9P5XZZ7"/>
<accession>A0A9P5XZZ7</accession>
<organism evidence="1 2">
    <name type="scientific">Collybia nuda</name>
    <dbReference type="NCBI Taxonomy" id="64659"/>
    <lineage>
        <taxon>Eukaryota</taxon>
        <taxon>Fungi</taxon>
        <taxon>Dikarya</taxon>
        <taxon>Basidiomycota</taxon>
        <taxon>Agaricomycotina</taxon>
        <taxon>Agaricomycetes</taxon>
        <taxon>Agaricomycetidae</taxon>
        <taxon>Agaricales</taxon>
        <taxon>Tricholomatineae</taxon>
        <taxon>Clitocybaceae</taxon>
        <taxon>Collybia</taxon>
    </lineage>
</organism>
<name>A0A9P5XZZ7_9AGAR</name>
<proteinExistence type="predicted"/>
<evidence type="ECO:0000313" key="2">
    <source>
        <dbReference type="Proteomes" id="UP000807353"/>
    </source>
</evidence>
<gene>
    <name evidence="1" type="ORF">BDZ94DRAFT_1267539</name>
</gene>
<comment type="caution">
    <text evidence="1">The sequence shown here is derived from an EMBL/GenBank/DDBJ whole genome shotgun (WGS) entry which is preliminary data.</text>
</comment>
<evidence type="ECO:0000313" key="1">
    <source>
        <dbReference type="EMBL" id="KAF9459732.1"/>
    </source>
</evidence>
<keyword evidence="2" id="KW-1185">Reference proteome</keyword>
<sequence>MKCTSRKFTFNSLGLLLCWMAPIPLILASYLTGLLGCEYHNVNPLIRLHRKPIFIRIF</sequence>